<evidence type="ECO:0000313" key="3">
    <source>
        <dbReference type="EMBL" id="QDZ17595.1"/>
    </source>
</evidence>
<proteinExistence type="predicted"/>
<accession>A0A5B8MDA2</accession>
<dbReference type="AlphaFoldDB" id="A0A5B8MDA2"/>
<keyword evidence="1" id="KW-0472">Membrane</keyword>
<dbReference type="EMBL" id="CP031034">
    <property type="protein sequence ID" value="QDZ17595.1"/>
    <property type="molecule type" value="Genomic_DNA"/>
</dbReference>
<evidence type="ECO:0000256" key="1">
    <source>
        <dbReference type="SAM" id="Phobius"/>
    </source>
</evidence>
<dbReference type="EMBL" id="HBHL01005438">
    <property type="protein sequence ID" value="CAD9714662.1"/>
    <property type="molecule type" value="Transcribed_RNA"/>
</dbReference>
<keyword evidence="1" id="KW-1133">Transmembrane helix</keyword>
<evidence type="ECO:0000313" key="4">
    <source>
        <dbReference type="Proteomes" id="UP000316726"/>
    </source>
</evidence>
<keyword evidence="1" id="KW-0812">Transmembrane</keyword>
<protein>
    <submittedName>
        <fullName evidence="3">Uncharacterized protein</fullName>
    </submittedName>
</protein>
<dbReference type="OrthoDB" id="10650299at2759"/>
<name>A0A5B8MDA2_9CHLO</name>
<evidence type="ECO:0000313" key="2">
    <source>
        <dbReference type="EMBL" id="CAD9714662.1"/>
    </source>
</evidence>
<feature type="transmembrane region" description="Helical" evidence="1">
    <location>
        <begin position="31"/>
        <end position="56"/>
    </location>
</feature>
<dbReference type="Proteomes" id="UP000316726">
    <property type="component" value="Chromosome 1"/>
</dbReference>
<gene>
    <name evidence="3" type="ORF">A3770_01p01130</name>
    <name evidence="2" type="ORF">CPRI1469_LOCUS3515</name>
</gene>
<organism evidence="3 4">
    <name type="scientific">Chloropicon primus</name>
    <dbReference type="NCBI Taxonomy" id="1764295"/>
    <lineage>
        <taxon>Eukaryota</taxon>
        <taxon>Viridiplantae</taxon>
        <taxon>Chlorophyta</taxon>
        <taxon>Chloropicophyceae</taxon>
        <taxon>Chloropicales</taxon>
        <taxon>Chloropicaceae</taxon>
        <taxon>Chloropicon</taxon>
    </lineage>
</organism>
<reference evidence="3 4" key="1">
    <citation type="submission" date="2018-07" db="EMBL/GenBank/DDBJ databases">
        <title>The complete nuclear genome of the prasinophyte Chloropicon primus (CCMP1205).</title>
        <authorList>
            <person name="Pombert J.-F."/>
            <person name="Otis C."/>
            <person name="Turmel M."/>
            <person name="Lemieux C."/>
        </authorList>
    </citation>
    <scope>NUCLEOTIDE SEQUENCE [LARGE SCALE GENOMIC DNA]</scope>
    <source>
        <strain evidence="3 4">CCMP1205</strain>
    </source>
</reference>
<sequence length="177" mass="19608">MGESLEVEKKEAVEVESSGEMMISGISLTNWGLVIGKLIVLYIFLTGWFTALFYCGMEVRGTDYLRLPSKYFGDFDRNKGFESIYTISQHRDPILVENNRPTGCVTSVGFGGDNIQCDSDDNGLWNVFPWVSSNKIALGMNAQCFTSRAVDFVANEDMTTLVCSNYVADGTWTGFPG</sequence>
<reference evidence="2" key="2">
    <citation type="submission" date="2021-01" db="EMBL/GenBank/DDBJ databases">
        <authorList>
            <person name="Corre E."/>
            <person name="Pelletier E."/>
            <person name="Niang G."/>
            <person name="Scheremetjew M."/>
            <person name="Finn R."/>
            <person name="Kale V."/>
            <person name="Holt S."/>
            <person name="Cochrane G."/>
            <person name="Meng A."/>
            <person name="Brown T."/>
            <person name="Cohen L."/>
        </authorList>
    </citation>
    <scope>NUCLEOTIDE SEQUENCE</scope>
    <source>
        <strain evidence="2">CCMP1205</strain>
    </source>
</reference>
<keyword evidence="4" id="KW-1185">Reference proteome</keyword>